<protein>
    <submittedName>
        <fullName evidence="1">Uncharacterized protein</fullName>
    </submittedName>
</protein>
<evidence type="ECO:0000313" key="1">
    <source>
        <dbReference type="EMBL" id="AYF29270.1"/>
    </source>
</evidence>
<dbReference type="RefSeq" id="WP_162959137.1">
    <property type="nucleotide sequence ID" value="NZ_CP024087.1"/>
</dbReference>
<sequence>MIAVAVVLVVVGLAALAWLVYEFVTAPYLPDPGAHATAAAALTPDAPLFTDAEQAAIDAVAGPPPGVSDADVTAAVDQLLTDLFPPVPTKES</sequence>
<dbReference type="AlphaFoldDB" id="A0A386WPE9"/>
<dbReference type="KEGG" id="mtua:CSH63_17720"/>
<name>A0A386WPE9_9ACTN</name>
<evidence type="ECO:0000313" key="2">
    <source>
        <dbReference type="Proteomes" id="UP000267804"/>
    </source>
</evidence>
<dbReference type="Proteomes" id="UP000267804">
    <property type="component" value="Chromosome"/>
</dbReference>
<organism evidence="1 2">
    <name type="scientific">Micromonospora tulbaghiae</name>
    <dbReference type="NCBI Taxonomy" id="479978"/>
    <lineage>
        <taxon>Bacteria</taxon>
        <taxon>Bacillati</taxon>
        <taxon>Actinomycetota</taxon>
        <taxon>Actinomycetes</taxon>
        <taxon>Micromonosporales</taxon>
        <taxon>Micromonosporaceae</taxon>
        <taxon>Micromonospora</taxon>
    </lineage>
</organism>
<reference evidence="1 2" key="1">
    <citation type="submission" date="2017-10" db="EMBL/GenBank/DDBJ databases">
        <title>Integration of genomic and chemical information greatly accelerates assignment of the full stereostructure of myelolactone, a potent inhibitor of myeloma from a marine-derived Micromonospora.</title>
        <authorList>
            <person name="Kim M.C."/>
            <person name="Machado H."/>
            <person name="Jensen P.R."/>
            <person name="Fenical W."/>
        </authorList>
    </citation>
    <scope>NUCLEOTIDE SEQUENCE [LARGE SCALE GENOMIC DNA]</scope>
    <source>
        <strain evidence="1 2">CNY-010</strain>
    </source>
</reference>
<dbReference type="EMBL" id="CP024087">
    <property type="protein sequence ID" value="AYF29270.1"/>
    <property type="molecule type" value="Genomic_DNA"/>
</dbReference>
<gene>
    <name evidence="1" type="ORF">CSH63_17720</name>
</gene>
<accession>A0A386WPE9</accession>
<proteinExistence type="predicted"/>